<dbReference type="GO" id="GO:0006606">
    <property type="term" value="P:protein import into nucleus"/>
    <property type="evidence" value="ECO:0007669"/>
    <property type="project" value="TreeGrafter"/>
</dbReference>
<organism evidence="1">
    <name type="scientific">Chrysotila carterae</name>
    <name type="common">Marine alga</name>
    <name type="synonym">Syracosphaera carterae</name>
    <dbReference type="NCBI Taxonomy" id="13221"/>
    <lineage>
        <taxon>Eukaryota</taxon>
        <taxon>Haptista</taxon>
        <taxon>Haptophyta</taxon>
        <taxon>Prymnesiophyceae</taxon>
        <taxon>Isochrysidales</taxon>
        <taxon>Isochrysidaceae</taxon>
        <taxon>Chrysotila</taxon>
    </lineage>
</organism>
<reference evidence="1" key="1">
    <citation type="submission" date="2021-01" db="EMBL/GenBank/DDBJ databases">
        <authorList>
            <person name="Corre E."/>
            <person name="Pelletier E."/>
            <person name="Niang G."/>
            <person name="Scheremetjew M."/>
            <person name="Finn R."/>
            <person name="Kale V."/>
            <person name="Holt S."/>
            <person name="Cochrane G."/>
            <person name="Meng A."/>
            <person name="Brown T."/>
            <person name="Cohen L."/>
        </authorList>
    </citation>
    <scope>NUCLEOTIDE SEQUENCE</scope>
    <source>
        <strain evidence="1">CCMP645</strain>
    </source>
</reference>
<dbReference type="EMBL" id="HBIZ01055229">
    <property type="protein sequence ID" value="CAE0782596.1"/>
    <property type="molecule type" value="Transcribed_RNA"/>
</dbReference>
<gene>
    <name evidence="1" type="ORF">PCAR00345_LOCUS35298</name>
</gene>
<dbReference type="GO" id="GO:0061608">
    <property type="term" value="F:nuclear import signal receptor activity"/>
    <property type="evidence" value="ECO:0007669"/>
    <property type="project" value="TreeGrafter"/>
</dbReference>
<evidence type="ECO:0000313" key="1">
    <source>
        <dbReference type="EMBL" id="CAE0782596.1"/>
    </source>
</evidence>
<dbReference type="PANTHER" id="PTHR12925:SF0">
    <property type="entry name" value="PROTEIN HIKESHI"/>
    <property type="match status" value="1"/>
</dbReference>
<dbReference type="GO" id="GO:0005634">
    <property type="term" value="C:nucleus"/>
    <property type="evidence" value="ECO:0007669"/>
    <property type="project" value="TreeGrafter"/>
</dbReference>
<protein>
    <recommendedName>
        <fullName evidence="2">Hikeshi-like domain-containing protein</fullName>
    </recommendedName>
</protein>
<name>A0A7S4BZX5_CHRCT</name>
<sequence>MSFGCFVPGQPVIPATAFAQLSPNRWSITLSSERPIGEVVAFVTEPLDETMALGCHVASAPFDEHSWHYLGAITNACPTTVFKTRLVWSARDAVPTCIQFGVELQPAAQLAQLPPEKASAEVIEAGRRIGLDLYEFVSSFATTVTAATGNMIQLPSNVFEKWLARFNDKCRLHGLDWLSSVGN</sequence>
<dbReference type="InterPro" id="IPR031318">
    <property type="entry name" value="OPI10"/>
</dbReference>
<dbReference type="PANTHER" id="PTHR12925">
    <property type="entry name" value="HIKESHI FAMILY MEMBER"/>
    <property type="match status" value="1"/>
</dbReference>
<proteinExistence type="predicted"/>
<evidence type="ECO:0008006" key="2">
    <source>
        <dbReference type="Google" id="ProtNLM"/>
    </source>
</evidence>
<dbReference type="AlphaFoldDB" id="A0A7S4BZX5"/>
<accession>A0A7S4BZX5</accession>
<dbReference type="GO" id="GO:0005829">
    <property type="term" value="C:cytosol"/>
    <property type="evidence" value="ECO:0007669"/>
    <property type="project" value="TreeGrafter"/>
</dbReference>